<comment type="caution">
    <text evidence="1">The sequence shown here is derived from an EMBL/GenBank/DDBJ whole genome shotgun (WGS) entry which is preliminary data.</text>
</comment>
<proteinExistence type="predicted"/>
<accession>A0A318SH27</accession>
<protein>
    <submittedName>
        <fullName evidence="1">Uncharacterized protein</fullName>
    </submittedName>
</protein>
<evidence type="ECO:0000313" key="2">
    <source>
        <dbReference type="Proteomes" id="UP000247540"/>
    </source>
</evidence>
<dbReference type="EMBL" id="QJTC01000009">
    <property type="protein sequence ID" value="PYE78144.1"/>
    <property type="molecule type" value="Genomic_DNA"/>
</dbReference>
<reference evidence="1 2" key="1">
    <citation type="submission" date="2018-06" db="EMBL/GenBank/DDBJ databases">
        <title>Genomic Encyclopedia of Type Strains, Phase III (KMG-III): the genomes of soil and plant-associated and newly described type strains.</title>
        <authorList>
            <person name="Whitman W."/>
        </authorList>
    </citation>
    <scope>NUCLEOTIDE SEQUENCE [LARGE SCALE GENOMIC DNA]</scope>
    <source>
        <strain evidence="1 2">CECT 7646</strain>
    </source>
</reference>
<gene>
    <name evidence="1" type="ORF">DFQ15_10957</name>
</gene>
<name>A0A318SH27_9BURK</name>
<sequence>MNGGKLHLSLPGCVEPALPGRCIAPQWGQAPQAHRGAFQ</sequence>
<dbReference type="Proteomes" id="UP000247540">
    <property type="component" value="Unassembled WGS sequence"/>
</dbReference>
<keyword evidence="2" id="KW-1185">Reference proteome</keyword>
<organism evidence="1 2">
    <name type="scientific">Xylophilus ampelinus</name>
    <dbReference type="NCBI Taxonomy" id="54067"/>
    <lineage>
        <taxon>Bacteria</taxon>
        <taxon>Pseudomonadati</taxon>
        <taxon>Pseudomonadota</taxon>
        <taxon>Betaproteobacteria</taxon>
        <taxon>Burkholderiales</taxon>
        <taxon>Xylophilus</taxon>
    </lineage>
</organism>
<dbReference type="AlphaFoldDB" id="A0A318SH27"/>
<evidence type="ECO:0000313" key="1">
    <source>
        <dbReference type="EMBL" id="PYE78144.1"/>
    </source>
</evidence>